<accession>A0AAW1QUJ5</accession>
<dbReference type="Proteomes" id="UP001445335">
    <property type="component" value="Unassembled WGS sequence"/>
</dbReference>
<dbReference type="PANTHER" id="PTHR32470">
    <property type="entry name" value="ADH DEHYDROGENASE [UBIQUINONE] 1 ALPHA SUBCOMPLEX ASSEMBLY FACTOR 2"/>
    <property type="match status" value="1"/>
</dbReference>
<dbReference type="InterPro" id="IPR035204">
    <property type="entry name" value="NDUFB11"/>
</dbReference>
<dbReference type="GO" id="GO:0032981">
    <property type="term" value="P:mitochondrial respiratory chain complex I assembly"/>
    <property type="evidence" value="ECO:0007669"/>
    <property type="project" value="TreeGrafter"/>
</dbReference>
<feature type="compositionally biased region" description="Basic and acidic residues" evidence="2">
    <location>
        <begin position="163"/>
        <end position="173"/>
    </location>
</feature>
<comment type="similarity">
    <text evidence="1">Belongs to the complex I NDUFA12 subunit family.</text>
</comment>
<dbReference type="GO" id="GO:0005739">
    <property type="term" value="C:mitochondrion"/>
    <property type="evidence" value="ECO:0007669"/>
    <property type="project" value="TreeGrafter"/>
</dbReference>
<organism evidence="3 4">
    <name type="scientific">Elliptochloris bilobata</name>
    <dbReference type="NCBI Taxonomy" id="381761"/>
    <lineage>
        <taxon>Eukaryota</taxon>
        <taxon>Viridiplantae</taxon>
        <taxon>Chlorophyta</taxon>
        <taxon>core chlorophytes</taxon>
        <taxon>Trebouxiophyceae</taxon>
        <taxon>Trebouxiophyceae incertae sedis</taxon>
        <taxon>Elliptochloris clade</taxon>
        <taxon>Elliptochloris</taxon>
    </lineage>
</organism>
<sequence>MAGKGGLLSRLSAGLSRLVTGKELVGFDFNGNRYYRWQDKNSYGEPMEKRMVSFPGDVKYDPSLVAPEWHRWLHRTRVDPPTVEELKEGEEQRMRLKQRVAALDAAEAARRFQAESLGLQAEQAGPAPDMGRFLDQLSGKGYGQDDTAAPTAPNPTPAAASDADSRRMERREAGAGTSAAGANSTYSSSSGAAAAGEMSFLMEYLRHKISERMMSNEELDKWWHDRINRNKVVAKKWLEQRNQPTMTYGSWKSDFATAKYKTNLDPGIQSLPGRQKAIDE</sequence>
<dbReference type="GO" id="GO:0045271">
    <property type="term" value="C:respiratory chain complex I"/>
    <property type="evidence" value="ECO:0007669"/>
    <property type="project" value="InterPro"/>
</dbReference>
<evidence type="ECO:0000256" key="2">
    <source>
        <dbReference type="SAM" id="MobiDB-lite"/>
    </source>
</evidence>
<dbReference type="Pfam" id="PF05071">
    <property type="entry name" value="NDUFA12"/>
    <property type="match status" value="1"/>
</dbReference>
<dbReference type="Pfam" id="PF17250">
    <property type="entry name" value="NDUFB11"/>
    <property type="match status" value="1"/>
</dbReference>
<dbReference type="InterPro" id="IPR007763">
    <property type="entry name" value="NDUFA12"/>
</dbReference>
<dbReference type="EMBL" id="JALJOU010000076">
    <property type="protein sequence ID" value="KAK9825184.1"/>
    <property type="molecule type" value="Genomic_DNA"/>
</dbReference>
<feature type="compositionally biased region" description="Low complexity" evidence="2">
    <location>
        <begin position="174"/>
        <end position="189"/>
    </location>
</feature>
<dbReference type="InterPro" id="IPR052618">
    <property type="entry name" value="ComplexI_NDUFA12"/>
</dbReference>
<evidence type="ECO:0000313" key="4">
    <source>
        <dbReference type="Proteomes" id="UP001445335"/>
    </source>
</evidence>
<evidence type="ECO:0000313" key="3">
    <source>
        <dbReference type="EMBL" id="KAK9825184.1"/>
    </source>
</evidence>
<reference evidence="3 4" key="1">
    <citation type="journal article" date="2024" name="Nat. Commun.">
        <title>Phylogenomics reveals the evolutionary origins of lichenization in chlorophyte algae.</title>
        <authorList>
            <person name="Puginier C."/>
            <person name="Libourel C."/>
            <person name="Otte J."/>
            <person name="Skaloud P."/>
            <person name="Haon M."/>
            <person name="Grisel S."/>
            <person name="Petersen M."/>
            <person name="Berrin J.G."/>
            <person name="Delaux P.M."/>
            <person name="Dal Grande F."/>
            <person name="Keller J."/>
        </authorList>
    </citation>
    <scope>NUCLEOTIDE SEQUENCE [LARGE SCALE GENOMIC DNA]</scope>
    <source>
        <strain evidence="3 4">SAG 245.80</strain>
    </source>
</reference>
<feature type="compositionally biased region" description="Low complexity" evidence="2">
    <location>
        <begin position="145"/>
        <end position="162"/>
    </location>
</feature>
<gene>
    <name evidence="3" type="ORF">WJX81_004316</name>
</gene>
<keyword evidence="4" id="KW-1185">Reference proteome</keyword>
<dbReference type="PANTHER" id="PTHR32470:SF2">
    <property type="entry name" value="NADH DEHYDROGENASE [UBIQUINONE] 1 ALPHA SUBCOMPLEX ASSEMBLY FACTOR 2"/>
    <property type="match status" value="1"/>
</dbReference>
<name>A0AAW1QUJ5_9CHLO</name>
<evidence type="ECO:0000256" key="1">
    <source>
        <dbReference type="ARBA" id="ARBA00007355"/>
    </source>
</evidence>
<proteinExistence type="inferred from homology"/>
<feature type="region of interest" description="Disordered" evidence="2">
    <location>
        <begin position="120"/>
        <end position="189"/>
    </location>
</feature>
<comment type="caution">
    <text evidence="3">The sequence shown here is derived from an EMBL/GenBank/DDBJ whole genome shotgun (WGS) entry which is preliminary data.</text>
</comment>
<dbReference type="AlphaFoldDB" id="A0AAW1QUJ5"/>
<evidence type="ECO:0008006" key="5">
    <source>
        <dbReference type="Google" id="ProtNLM"/>
    </source>
</evidence>
<protein>
    <recommendedName>
        <fullName evidence="5">NADH dehydrogenase [ubiquinone] 1 alpha subcomplex subunit 12</fullName>
    </recommendedName>
</protein>